<dbReference type="AlphaFoldDB" id="A0A919K905"/>
<gene>
    <name evidence="1" type="ORF">Ari01nite_94190</name>
</gene>
<dbReference type="Proteomes" id="UP000636960">
    <property type="component" value="Unassembled WGS sequence"/>
</dbReference>
<proteinExistence type="predicted"/>
<evidence type="ECO:0000313" key="2">
    <source>
        <dbReference type="Proteomes" id="UP000636960"/>
    </source>
</evidence>
<keyword evidence="2" id="KW-1185">Reference proteome</keyword>
<evidence type="ECO:0000313" key="1">
    <source>
        <dbReference type="EMBL" id="GIF01955.1"/>
    </source>
</evidence>
<sequence>MVGLQLSKRGFQLIDGGLEPRLLGQRAAVAIHRPLKLPKREELLAAEFVDQRRGNARFWQVVHAFTLRVLIRRRSQFARGGTRGADSGVLAFGRVCPK</sequence>
<accession>A0A919K905</accession>
<protein>
    <submittedName>
        <fullName evidence="1">Uncharacterized protein</fullName>
    </submittedName>
</protein>
<organism evidence="1 2">
    <name type="scientific">Paractinoplanes rishiriensis</name>
    <dbReference type="NCBI Taxonomy" id="1050105"/>
    <lineage>
        <taxon>Bacteria</taxon>
        <taxon>Bacillati</taxon>
        <taxon>Actinomycetota</taxon>
        <taxon>Actinomycetes</taxon>
        <taxon>Micromonosporales</taxon>
        <taxon>Micromonosporaceae</taxon>
        <taxon>Paractinoplanes</taxon>
    </lineage>
</organism>
<comment type="caution">
    <text evidence="1">The sequence shown here is derived from an EMBL/GenBank/DDBJ whole genome shotgun (WGS) entry which is preliminary data.</text>
</comment>
<dbReference type="EMBL" id="BOMV01000115">
    <property type="protein sequence ID" value="GIF01955.1"/>
    <property type="molecule type" value="Genomic_DNA"/>
</dbReference>
<reference evidence="1" key="1">
    <citation type="submission" date="2021-01" db="EMBL/GenBank/DDBJ databases">
        <title>Whole genome shotgun sequence of Actinoplanes rishiriensis NBRC 108556.</title>
        <authorList>
            <person name="Komaki H."/>
            <person name="Tamura T."/>
        </authorList>
    </citation>
    <scope>NUCLEOTIDE SEQUENCE</scope>
    <source>
        <strain evidence="1">NBRC 108556</strain>
    </source>
</reference>
<name>A0A919K905_9ACTN</name>